<evidence type="ECO:0000259" key="2">
    <source>
        <dbReference type="Pfam" id="PF07993"/>
    </source>
</evidence>
<organism evidence="3 4">
    <name type="scientific">Carnegiea gigantea</name>
    <dbReference type="NCBI Taxonomy" id="171969"/>
    <lineage>
        <taxon>Eukaryota</taxon>
        <taxon>Viridiplantae</taxon>
        <taxon>Streptophyta</taxon>
        <taxon>Embryophyta</taxon>
        <taxon>Tracheophyta</taxon>
        <taxon>Spermatophyta</taxon>
        <taxon>Magnoliopsida</taxon>
        <taxon>eudicotyledons</taxon>
        <taxon>Gunneridae</taxon>
        <taxon>Pentapetalae</taxon>
        <taxon>Caryophyllales</taxon>
        <taxon>Cactineae</taxon>
        <taxon>Cactaceae</taxon>
        <taxon>Cactoideae</taxon>
        <taxon>Echinocereeae</taxon>
        <taxon>Carnegiea</taxon>
    </lineage>
</organism>
<comment type="similarity">
    <text evidence="1">Belongs to the fatty acyl-CoA reductase family.</text>
</comment>
<keyword evidence="4" id="KW-1185">Reference proteome</keyword>
<dbReference type="Gene3D" id="3.40.50.720">
    <property type="entry name" value="NAD(P)-binding Rossmann-like Domain"/>
    <property type="match status" value="1"/>
</dbReference>
<gene>
    <name evidence="3" type="ORF">Cgig2_028699</name>
</gene>
<evidence type="ECO:0000256" key="1">
    <source>
        <dbReference type="RuleBase" id="RU363097"/>
    </source>
</evidence>
<dbReference type="PANTHER" id="PTHR11011">
    <property type="entry name" value="MALE STERILITY PROTEIN 2-RELATED"/>
    <property type="match status" value="1"/>
</dbReference>
<dbReference type="GO" id="GO:0035336">
    <property type="term" value="P:long-chain fatty-acyl-CoA metabolic process"/>
    <property type="evidence" value="ECO:0007669"/>
    <property type="project" value="TreeGrafter"/>
</dbReference>
<dbReference type="GO" id="GO:0010345">
    <property type="term" value="P:suberin biosynthetic process"/>
    <property type="evidence" value="ECO:0007669"/>
    <property type="project" value="TreeGrafter"/>
</dbReference>
<dbReference type="InterPro" id="IPR026055">
    <property type="entry name" value="FAR"/>
</dbReference>
<reference evidence="3" key="1">
    <citation type="submission" date="2022-04" db="EMBL/GenBank/DDBJ databases">
        <title>Carnegiea gigantea Genome sequencing and assembly v2.</title>
        <authorList>
            <person name="Copetti D."/>
            <person name="Sanderson M.J."/>
            <person name="Burquez A."/>
            <person name="Wojciechowski M.F."/>
        </authorList>
    </citation>
    <scope>NUCLEOTIDE SEQUENCE</scope>
    <source>
        <strain evidence="3">SGP5-SGP5p</strain>
        <tissue evidence="3">Aerial part</tissue>
    </source>
</reference>
<dbReference type="GO" id="GO:0080019">
    <property type="term" value="F:alcohol-forming very long-chain fatty acyl-CoA reductase activity"/>
    <property type="evidence" value="ECO:0007669"/>
    <property type="project" value="InterPro"/>
</dbReference>
<dbReference type="SUPFAM" id="SSF51735">
    <property type="entry name" value="NAD(P)-binding Rossmann-fold domains"/>
    <property type="match status" value="1"/>
</dbReference>
<name>A0A9Q1KBS7_9CARY</name>
<dbReference type="EMBL" id="JAKOGI010000187">
    <property type="protein sequence ID" value="KAJ8440570.1"/>
    <property type="molecule type" value="Genomic_DNA"/>
</dbReference>
<dbReference type="InterPro" id="IPR013120">
    <property type="entry name" value="FAR_NAD-bd"/>
</dbReference>
<comment type="catalytic activity">
    <reaction evidence="1">
        <text>a long-chain fatty acyl-CoA + 2 NADPH + 2 H(+) = a long-chain primary fatty alcohol + 2 NADP(+) + CoA</text>
        <dbReference type="Rhea" id="RHEA:52716"/>
        <dbReference type="ChEBI" id="CHEBI:15378"/>
        <dbReference type="ChEBI" id="CHEBI:57287"/>
        <dbReference type="ChEBI" id="CHEBI:57783"/>
        <dbReference type="ChEBI" id="CHEBI:58349"/>
        <dbReference type="ChEBI" id="CHEBI:77396"/>
        <dbReference type="ChEBI" id="CHEBI:83139"/>
        <dbReference type="EC" id="1.2.1.84"/>
    </reaction>
</comment>
<dbReference type="EC" id="1.2.1.84" evidence="1"/>
<dbReference type="OrthoDB" id="429813at2759"/>
<dbReference type="InterPro" id="IPR036291">
    <property type="entry name" value="NAD(P)-bd_dom_sf"/>
</dbReference>
<sequence>MESNSILKFLENKTILITGGAGFLAKIFAEKVLRTQPNVKKLYLLLRAADKKSASLRLQNEIIGKDLFKVLKQKMGANFTSFISEKVTVVPGDLSHKDLSIKDPDLMEELLRNIDVIVNLAATTNFDERYDVSLYLNTLGAKHILDFAKKCPNLKVFVQVSTAYVSGEAAGLIKESPYYMGESMNGRPGLDIDVEKKLVDAKLQELQEEGATEETIKLTMKDMGMERYVSHE</sequence>
<protein>
    <recommendedName>
        <fullName evidence="1">Fatty acyl-CoA reductase</fullName>
        <ecNumber evidence="1">1.2.1.84</ecNumber>
    </recommendedName>
</protein>
<keyword evidence="1" id="KW-0444">Lipid biosynthesis</keyword>
<dbReference type="Proteomes" id="UP001153076">
    <property type="component" value="Unassembled WGS sequence"/>
</dbReference>
<dbReference type="Pfam" id="PF07993">
    <property type="entry name" value="NAD_binding_4"/>
    <property type="match status" value="1"/>
</dbReference>
<feature type="domain" description="Thioester reductase (TE)" evidence="2">
    <location>
        <begin position="17"/>
        <end position="201"/>
    </location>
</feature>
<evidence type="ECO:0000313" key="4">
    <source>
        <dbReference type="Proteomes" id="UP001153076"/>
    </source>
</evidence>
<dbReference type="GO" id="GO:0102965">
    <property type="term" value="F:alcohol-forming long-chain fatty acyl-CoA reductase activity"/>
    <property type="evidence" value="ECO:0007669"/>
    <property type="project" value="UniProtKB-EC"/>
</dbReference>
<evidence type="ECO:0000313" key="3">
    <source>
        <dbReference type="EMBL" id="KAJ8440570.1"/>
    </source>
</evidence>
<dbReference type="AlphaFoldDB" id="A0A9Q1KBS7"/>
<keyword evidence="1" id="KW-0521">NADP</keyword>
<proteinExistence type="inferred from homology"/>
<accession>A0A9Q1KBS7</accession>
<keyword evidence="1" id="KW-0560">Oxidoreductase</keyword>
<comment type="function">
    <text evidence="1">Catalyzes the reduction of fatty acyl-CoA to fatty alcohols.</text>
</comment>
<keyword evidence="1" id="KW-0443">Lipid metabolism</keyword>
<dbReference type="PANTHER" id="PTHR11011:SF99">
    <property type="entry name" value="FATTY ACYL-COA REDUCTASE 3"/>
    <property type="match status" value="1"/>
</dbReference>
<comment type="caution">
    <text evidence="3">The sequence shown here is derived from an EMBL/GenBank/DDBJ whole genome shotgun (WGS) entry which is preliminary data.</text>
</comment>